<dbReference type="Proteomes" id="UP000734854">
    <property type="component" value="Unassembled WGS sequence"/>
</dbReference>
<keyword evidence="3" id="KW-1185">Reference proteome</keyword>
<gene>
    <name evidence="2" type="ORF">ZIOFF_034793</name>
</gene>
<accession>A0A8J5L275</accession>
<evidence type="ECO:0000313" key="3">
    <source>
        <dbReference type="Proteomes" id="UP000734854"/>
    </source>
</evidence>
<dbReference type="EMBL" id="JACMSC010000010">
    <property type="protein sequence ID" value="KAG6502512.1"/>
    <property type="molecule type" value="Genomic_DNA"/>
</dbReference>
<reference evidence="2 3" key="1">
    <citation type="submission" date="2020-08" db="EMBL/GenBank/DDBJ databases">
        <title>Plant Genome Project.</title>
        <authorList>
            <person name="Zhang R.-G."/>
        </authorList>
    </citation>
    <scope>NUCLEOTIDE SEQUENCE [LARGE SCALE GENOMIC DNA]</scope>
    <source>
        <tissue evidence="2">Rhizome</tissue>
    </source>
</reference>
<name>A0A8J5L275_ZINOF</name>
<dbReference type="PANTHER" id="PTHR36713:SF1">
    <property type="entry name" value="OS09G0344700 PROTEIN"/>
    <property type="match status" value="1"/>
</dbReference>
<dbReference type="AlphaFoldDB" id="A0A8J5L275"/>
<organism evidence="2 3">
    <name type="scientific">Zingiber officinale</name>
    <name type="common">Ginger</name>
    <name type="synonym">Amomum zingiber</name>
    <dbReference type="NCBI Taxonomy" id="94328"/>
    <lineage>
        <taxon>Eukaryota</taxon>
        <taxon>Viridiplantae</taxon>
        <taxon>Streptophyta</taxon>
        <taxon>Embryophyta</taxon>
        <taxon>Tracheophyta</taxon>
        <taxon>Spermatophyta</taxon>
        <taxon>Magnoliopsida</taxon>
        <taxon>Liliopsida</taxon>
        <taxon>Zingiberales</taxon>
        <taxon>Zingiberaceae</taxon>
        <taxon>Zingiber</taxon>
    </lineage>
</organism>
<dbReference type="OrthoDB" id="773986at2759"/>
<proteinExistence type="predicted"/>
<evidence type="ECO:0000313" key="2">
    <source>
        <dbReference type="EMBL" id="KAG6502512.1"/>
    </source>
</evidence>
<feature type="compositionally biased region" description="Basic and acidic residues" evidence="1">
    <location>
        <begin position="100"/>
        <end position="112"/>
    </location>
</feature>
<comment type="caution">
    <text evidence="2">The sequence shown here is derived from an EMBL/GenBank/DDBJ whole genome shotgun (WGS) entry which is preliminary data.</text>
</comment>
<sequence length="120" mass="12783">MASVSEENGSVLREGVASVRPPRLEDAGLEDCALPPESIMEAFARAAISARPDLVEESEDEGSHEALDSRSPAGVISFVEQTEQDPDGLTVPETVASSLGREERMTERKEEGDAVAEDAI</sequence>
<evidence type="ECO:0000256" key="1">
    <source>
        <dbReference type="SAM" id="MobiDB-lite"/>
    </source>
</evidence>
<dbReference type="PANTHER" id="PTHR36713">
    <property type="entry name" value="OS09G0344700 PROTEIN"/>
    <property type="match status" value="1"/>
</dbReference>
<protein>
    <submittedName>
        <fullName evidence="2">Uncharacterized protein</fullName>
    </submittedName>
</protein>
<feature type="region of interest" description="Disordered" evidence="1">
    <location>
        <begin position="52"/>
        <end position="120"/>
    </location>
</feature>